<evidence type="ECO:0000256" key="1">
    <source>
        <dbReference type="ARBA" id="ARBA00001917"/>
    </source>
</evidence>
<dbReference type="RefSeq" id="XP_041155568.1">
    <property type="nucleotide sequence ID" value="XM_041311866.1"/>
</dbReference>
<dbReference type="InterPro" id="IPR012349">
    <property type="entry name" value="Split_barrel_FMN-bd"/>
</dbReference>
<comment type="cofactor">
    <cofactor evidence="1">
        <name>FMN</name>
        <dbReference type="ChEBI" id="CHEBI:58210"/>
    </cofactor>
</comment>
<accession>A0A9P7DCD1</accession>
<evidence type="ECO:0000256" key="4">
    <source>
        <dbReference type="ARBA" id="ARBA00038054"/>
    </source>
</evidence>
<keyword evidence="7" id="KW-1185">Reference proteome</keyword>
<name>A0A9P7DCD1_9AGAM</name>
<evidence type="ECO:0000313" key="7">
    <source>
        <dbReference type="Proteomes" id="UP000719766"/>
    </source>
</evidence>
<evidence type="ECO:0000256" key="2">
    <source>
        <dbReference type="ARBA" id="ARBA00022630"/>
    </source>
</evidence>
<evidence type="ECO:0000256" key="3">
    <source>
        <dbReference type="ARBA" id="ARBA00022643"/>
    </source>
</evidence>
<dbReference type="OrthoDB" id="10250990at2759"/>
<comment type="similarity">
    <text evidence="4">Belongs to the flavoredoxin family.</text>
</comment>
<sequence length="117" mass="12666">MVLSLLQTRYLVHSLSAIVTAIDSNLNKLLNSGILPRPMSLVSTISEDGVENLAPFSWFNTVTNYPPVISFAINHDATGSLKDTTANLKNGQGFAVNIISEAPPISLPEQGYHDEEL</sequence>
<dbReference type="PANTHER" id="PTHR33798">
    <property type="entry name" value="FLAVOPROTEIN OXYGENASE"/>
    <property type="match status" value="1"/>
</dbReference>
<feature type="domain" description="Flavin reductase like" evidence="5">
    <location>
        <begin position="35"/>
        <end position="101"/>
    </location>
</feature>
<proteinExistence type="inferred from homology"/>
<dbReference type="AlphaFoldDB" id="A0A9P7DCD1"/>
<comment type="caution">
    <text evidence="6">The sequence shown here is derived from an EMBL/GenBank/DDBJ whole genome shotgun (WGS) entry which is preliminary data.</text>
</comment>
<dbReference type="GeneID" id="64605630"/>
<organism evidence="6 7">
    <name type="scientific">Suillus plorans</name>
    <dbReference type="NCBI Taxonomy" id="116603"/>
    <lineage>
        <taxon>Eukaryota</taxon>
        <taxon>Fungi</taxon>
        <taxon>Dikarya</taxon>
        <taxon>Basidiomycota</taxon>
        <taxon>Agaricomycotina</taxon>
        <taxon>Agaricomycetes</taxon>
        <taxon>Agaricomycetidae</taxon>
        <taxon>Boletales</taxon>
        <taxon>Suillineae</taxon>
        <taxon>Suillaceae</taxon>
        <taxon>Suillus</taxon>
    </lineage>
</organism>
<dbReference type="GO" id="GO:0010181">
    <property type="term" value="F:FMN binding"/>
    <property type="evidence" value="ECO:0007669"/>
    <property type="project" value="InterPro"/>
</dbReference>
<keyword evidence="3" id="KW-0288">FMN</keyword>
<dbReference type="Proteomes" id="UP000719766">
    <property type="component" value="Unassembled WGS sequence"/>
</dbReference>
<keyword evidence="2" id="KW-0285">Flavoprotein</keyword>
<protein>
    <recommendedName>
        <fullName evidence="5">Flavin reductase like domain-containing protein</fullName>
    </recommendedName>
</protein>
<gene>
    <name evidence="6" type="ORF">HD556DRAFT_862388</name>
</gene>
<dbReference type="Pfam" id="PF01613">
    <property type="entry name" value="Flavin_Reduct"/>
    <property type="match status" value="1"/>
</dbReference>
<dbReference type="EMBL" id="JABBWE010000069">
    <property type="protein sequence ID" value="KAG1788315.1"/>
    <property type="molecule type" value="Genomic_DNA"/>
</dbReference>
<evidence type="ECO:0000313" key="6">
    <source>
        <dbReference type="EMBL" id="KAG1788315.1"/>
    </source>
</evidence>
<reference evidence="6" key="1">
    <citation type="journal article" date="2020" name="New Phytol.">
        <title>Comparative genomics reveals dynamic genome evolution in host specialist ectomycorrhizal fungi.</title>
        <authorList>
            <person name="Lofgren L.A."/>
            <person name="Nguyen N.H."/>
            <person name="Vilgalys R."/>
            <person name="Ruytinx J."/>
            <person name="Liao H.L."/>
            <person name="Branco S."/>
            <person name="Kuo A."/>
            <person name="LaButti K."/>
            <person name="Lipzen A."/>
            <person name="Andreopoulos W."/>
            <person name="Pangilinan J."/>
            <person name="Riley R."/>
            <person name="Hundley H."/>
            <person name="Na H."/>
            <person name="Barry K."/>
            <person name="Grigoriev I.V."/>
            <person name="Stajich J.E."/>
            <person name="Kennedy P.G."/>
        </authorList>
    </citation>
    <scope>NUCLEOTIDE SEQUENCE</scope>
    <source>
        <strain evidence="6">S12</strain>
    </source>
</reference>
<evidence type="ECO:0000259" key="5">
    <source>
        <dbReference type="Pfam" id="PF01613"/>
    </source>
</evidence>
<dbReference type="PANTHER" id="PTHR33798:SF5">
    <property type="entry name" value="FLAVIN REDUCTASE LIKE DOMAIN-CONTAINING PROTEIN"/>
    <property type="match status" value="1"/>
</dbReference>
<dbReference type="Gene3D" id="2.30.110.10">
    <property type="entry name" value="Electron Transport, Fmn-binding Protein, Chain A"/>
    <property type="match status" value="1"/>
</dbReference>
<dbReference type="InterPro" id="IPR002563">
    <property type="entry name" value="Flavin_Rdtase-like_dom"/>
</dbReference>
<dbReference type="SUPFAM" id="SSF50475">
    <property type="entry name" value="FMN-binding split barrel"/>
    <property type="match status" value="1"/>
</dbReference>